<proteinExistence type="inferred from homology"/>
<dbReference type="Gene3D" id="1.10.290.10">
    <property type="entry name" value="Topoisomerase I, domain 4"/>
    <property type="match status" value="1"/>
</dbReference>
<comment type="catalytic activity">
    <reaction evidence="1">
        <text>ATP-independent breakage of single-stranded DNA, followed by passage and rejoining.</text>
        <dbReference type="EC" id="5.6.2.1"/>
    </reaction>
</comment>
<keyword evidence="4" id="KW-0479">Metal-binding</keyword>
<evidence type="ECO:0000259" key="17">
    <source>
        <dbReference type="PROSITE" id="PS52039"/>
    </source>
</evidence>
<dbReference type="PRINTS" id="PR00417">
    <property type="entry name" value="PRTPISMRASEI"/>
</dbReference>
<dbReference type="NCBIfam" id="TIGR01056">
    <property type="entry name" value="topB"/>
    <property type="match status" value="1"/>
</dbReference>
<reference evidence="18 19" key="1">
    <citation type="submission" date="2021-04" db="EMBL/GenBank/DDBJ databases">
        <title>Genomics, taxonomy and metabolism of representatives of sulfur bacteria of the genus Thiothrix: Thiothrix fructosivorans QT, Thiothrix unzii A1T and three new species, Thiothrix subterranea sp. nov., Thiothrix litoralis sp. nov. and 'Candidatus Thiothrix anitrata' sp. nov.</title>
        <authorList>
            <person name="Ravin N.V."/>
            <person name="Smolyakov D."/>
            <person name="Rudenko T.S."/>
            <person name="Mardanov A.V."/>
            <person name="Beletsky A.V."/>
            <person name="Markov N.D."/>
            <person name="Fomenkov A.I."/>
            <person name="Roberts R.J."/>
            <person name="Karnachuk O.V."/>
            <person name="Novikov A."/>
            <person name="Grabovich M.Y."/>
        </authorList>
    </citation>
    <scope>NUCLEOTIDE SEQUENCE [LARGE SCALE GENOMIC DNA]</scope>
    <source>
        <strain evidence="18 19">A52</strain>
    </source>
</reference>
<dbReference type="InterPro" id="IPR013498">
    <property type="entry name" value="Topo_IA_Znf"/>
</dbReference>
<dbReference type="NCBIfam" id="NF005829">
    <property type="entry name" value="PRK07726.1"/>
    <property type="match status" value="1"/>
</dbReference>
<protein>
    <recommendedName>
        <fullName evidence="3">DNA topoisomerase</fullName>
        <ecNumber evidence="3">5.6.2.1</ecNumber>
    </recommendedName>
    <alternativeName>
        <fullName evidence="15">Omega-protein</fullName>
    </alternativeName>
    <alternativeName>
        <fullName evidence="14">Relaxing enzyme</fullName>
    </alternativeName>
    <alternativeName>
        <fullName evidence="12">Swivelase</fullName>
    </alternativeName>
    <alternativeName>
        <fullName evidence="13">Untwisting enzyme</fullName>
    </alternativeName>
</protein>
<accession>A0ABX7X982</accession>
<dbReference type="CDD" id="cd03362">
    <property type="entry name" value="TOPRIM_TopoIA_TopoIII"/>
    <property type="match status" value="1"/>
</dbReference>
<keyword evidence="19" id="KW-1185">Reference proteome</keyword>
<keyword evidence="11" id="KW-0413">Isomerase</keyword>
<evidence type="ECO:0000313" key="19">
    <source>
        <dbReference type="Proteomes" id="UP000672027"/>
    </source>
</evidence>
<dbReference type="SUPFAM" id="SSF56712">
    <property type="entry name" value="Prokaryotic type I DNA topoisomerase"/>
    <property type="match status" value="1"/>
</dbReference>
<evidence type="ECO:0000256" key="9">
    <source>
        <dbReference type="ARBA" id="ARBA00023029"/>
    </source>
</evidence>
<evidence type="ECO:0000256" key="15">
    <source>
        <dbReference type="ARBA" id="ARBA00032877"/>
    </source>
</evidence>
<dbReference type="InterPro" id="IPR023405">
    <property type="entry name" value="Topo_IA_core_domain"/>
</dbReference>
<evidence type="ECO:0000256" key="7">
    <source>
        <dbReference type="ARBA" id="ARBA00022833"/>
    </source>
</evidence>
<organism evidence="18 19">
    <name type="scientific">Candidatus Thiothrix anitrata</name>
    <dbReference type="NCBI Taxonomy" id="2823902"/>
    <lineage>
        <taxon>Bacteria</taxon>
        <taxon>Pseudomonadati</taxon>
        <taxon>Pseudomonadota</taxon>
        <taxon>Gammaproteobacteria</taxon>
        <taxon>Thiotrichales</taxon>
        <taxon>Thiotrichaceae</taxon>
        <taxon>Thiothrix</taxon>
    </lineage>
</organism>
<dbReference type="SUPFAM" id="SSF57783">
    <property type="entry name" value="Zinc beta-ribbon"/>
    <property type="match status" value="1"/>
</dbReference>
<dbReference type="PROSITE" id="PS00396">
    <property type="entry name" value="TOPO_IA_1"/>
    <property type="match status" value="1"/>
</dbReference>
<dbReference type="InterPro" id="IPR013826">
    <property type="entry name" value="Topo_IA_cen_sub3"/>
</dbReference>
<dbReference type="InterPro" id="IPR023406">
    <property type="entry name" value="Topo_IA_AS"/>
</dbReference>
<evidence type="ECO:0000256" key="5">
    <source>
        <dbReference type="ARBA" id="ARBA00022737"/>
    </source>
</evidence>
<evidence type="ECO:0000256" key="8">
    <source>
        <dbReference type="ARBA" id="ARBA00022842"/>
    </source>
</evidence>
<dbReference type="Proteomes" id="UP000672027">
    <property type="component" value="Chromosome"/>
</dbReference>
<dbReference type="Pfam" id="PF01131">
    <property type="entry name" value="Topoisom_bac"/>
    <property type="match status" value="1"/>
</dbReference>
<evidence type="ECO:0000256" key="3">
    <source>
        <dbReference type="ARBA" id="ARBA00012891"/>
    </source>
</evidence>
<dbReference type="PROSITE" id="PS52039">
    <property type="entry name" value="TOPO_IA_2"/>
    <property type="match status" value="1"/>
</dbReference>
<dbReference type="Pfam" id="PF01396">
    <property type="entry name" value="Zn_ribbon_Top1"/>
    <property type="match status" value="1"/>
</dbReference>
<evidence type="ECO:0000256" key="14">
    <source>
        <dbReference type="ARBA" id="ARBA00032235"/>
    </source>
</evidence>
<evidence type="ECO:0000256" key="13">
    <source>
        <dbReference type="ARBA" id="ARBA00031985"/>
    </source>
</evidence>
<gene>
    <name evidence="18" type="ORF">J8380_08440</name>
</gene>
<evidence type="ECO:0000256" key="11">
    <source>
        <dbReference type="ARBA" id="ARBA00023235"/>
    </source>
</evidence>
<dbReference type="Gene3D" id="3.30.65.10">
    <property type="entry name" value="Bacterial Topoisomerase I, domain 1"/>
    <property type="match status" value="1"/>
</dbReference>
<dbReference type="InterPro" id="IPR013825">
    <property type="entry name" value="Topo_IA_cen_sub2"/>
</dbReference>
<dbReference type="InterPro" id="IPR013497">
    <property type="entry name" value="Topo_IA_cen"/>
</dbReference>
<evidence type="ECO:0000256" key="1">
    <source>
        <dbReference type="ARBA" id="ARBA00000213"/>
    </source>
</evidence>
<dbReference type="PROSITE" id="PS50880">
    <property type="entry name" value="TOPRIM"/>
    <property type="match status" value="1"/>
</dbReference>
<dbReference type="CDD" id="cd00186">
    <property type="entry name" value="TOP1Ac"/>
    <property type="match status" value="1"/>
</dbReference>
<comment type="similarity">
    <text evidence="2">Belongs to the type IA topoisomerase family.</text>
</comment>
<dbReference type="InterPro" id="IPR006171">
    <property type="entry name" value="TOPRIM_dom"/>
</dbReference>
<dbReference type="InterPro" id="IPR000380">
    <property type="entry name" value="Topo_IA"/>
</dbReference>
<evidence type="ECO:0000313" key="18">
    <source>
        <dbReference type="EMBL" id="QTR51783.1"/>
    </source>
</evidence>
<name>A0ABX7X982_9GAMM</name>
<keyword evidence="9" id="KW-0799">Topoisomerase</keyword>
<evidence type="ECO:0000256" key="4">
    <source>
        <dbReference type="ARBA" id="ARBA00022723"/>
    </source>
</evidence>
<dbReference type="Gene3D" id="3.40.50.140">
    <property type="match status" value="1"/>
</dbReference>
<dbReference type="InterPro" id="IPR003601">
    <property type="entry name" value="Topo_IA_2"/>
</dbReference>
<dbReference type="Gene3D" id="2.70.20.10">
    <property type="entry name" value="Topoisomerase I, domain 3"/>
    <property type="match status" value="1"/>
</dbReference>
<dbReference type="EMBL" id="CP072800">
    <property type="protein sequence ID" value="QTR51783.1"/>
    <property type="molecule type" value="Genomic_DNA"/>
</dbReference>
<dbReference type="Pfam" id="PF01751">
    <property type="entry name" value="Toprim"/>
    <property type="match status" value="1"/>
</dbReference>
<dbReference type="PANTHER" id="PTHR11390:SF21">
    <property type="entry name" value="DNA TOPOISOMERASE 3-ALPHA"/>
    <property type="match status" value="1"/>
</dbReference>
<keyword evidence="6" id="KW-0863">Zinc-finger</keyword>
<evidence type="ECO:0000259" key="16">
    <source>
        <dbReference type="PROSITE" id="PS50880"/>
    </source>
</evidence>
<evidence type="ECO:0000256" key="10">
    <source>
        <dbReference type="ARBA" id="ARBA00023125"/>
    </source>
</evidence>
<keyword evidence="7" id="KW-0862">Zinc</keyword>
<dbReference type="Gene3D" id="1.10.460.10">
    <property type="entry name" value="Topoisomerase I, domain 2"/>
    <property type="match status" value="1"/>
</dbReference>
<evidence type="ECO:0000256" key="2">
    <source>
        <dbReference type="ARBA" id="ARBA00009446"/>
    </source>
</evidence>
<dbReference type="EC" id="5.6.2.1" evidence="3"/>
<dbReference type="SMART" id="SM00493">
    <property type="entry name" value="TOPRIM"/>
    <property type="match status" value="1"/>
</dbReference>
<keyword evidence="5" id="KW-0677">Repeat</keyword>
<keyword evidence="10" id="KW-0238">DNA-binding</keyword>
<keyword evidence="8" id="KW-0460">Magnesium</keyword>
<dbReference type="InterPro" id="IPR013824">
    <property type="entry name" value="Topo_IA_cen_sub1"/>
</dbReference>
<dbReference type="SMART" id="SM00436">
    <property type="entry name" value="TOP1Bc"/>
    <property type="match status" value="1"/>
</dbReference>
<evidence type="ECO:0000256" key="6">
    <source>
        <dbReference type="ARBA" id="ARBA00022771"/>
    </source>
</evidence>
<dbReference type="InterPro" id="IPR034144">
    <property type="entry name" value="TOPRIM_TopoIII"/>
</dbReference>
<dbReference type="PANTHER" id="PTHR11390">
    <property type="entry name" value="PROKARYOTIC DNA TOPOISOMERASE"/>
    <property type="match status" value="1"/>
</dbReference>
<feature type="domain" description="Toprim" evidence="16">
    <location>
        <begin position="1"/>
        <end position="132"/>
    </location>
</feature>
<dbReference type="InterPro" id="IPR005738">
    <property type="entry name" value="TopoIII"/>
</dbReference>
<dbReference type="InterPro" id="IPR003602">
    <property type="entry name" value="Topo_IA_DNA-bd_dom"/>
</dbReference>
<evidence type="ECO:0000256" key="12">
    <source>
        <dbReference type="ARBA" id="ARBA00030003"/>
    </source>
</evidence>
<dbReference type="SMART" id="SM00437">
    <property type="entry name" value="TOP1Ac"/>
    <property type="match status" value="1"/>
</dbReference>
<sequence>MMLYVCEKPSQARDIAKVLGATGRGDGYLQGQGITVTWCFGHLLEQAEPEAYGQQYKRWRLDVLPILPEQWILEVKKSGAKQFKVVKALLAKADHVVIATDADREGEMIAREVMALCRYRGQVSRLWLSALDDASIKKALGQLKPGHETEKLYQAGLARSRADWLVGMNLSRAYTLVAQYNGQLGDKGGALSVGRVQTPALRLVADRDQQIQHFVPVDYWDVQANCLPDSTTHRFKANWVPVKGKNGIDSEGRCLDSALAQQVVTTCQGQPANVLRCDTERKKQAAPLPYDLSGLQVEASRRWGLGAQQVLDIAQALYEKHKLTTYPRTDCGYLPVSQHVEAAGVFKALVATDSNIAGLVAQANHSIKGKVWDDSKITAHHGIIPTAAAGSLEHLSEPELFLYDLIRRRYLAQFFPAHEYDQTVIELDCQGYKFRASGRVDRVAGWKTAYQEPEAEADSENEKAGAGNEEAQTLPKLAAGDSVLVQDLKRITRQTKPPAPYTEGTLIQAMKGIAKLVENPKLKAILRDNAGIGTEATRANIIETLLHRKLLERVGKKKQLRATPKGAALIAMLPDAVKDPALTAAWEQALESIASGEMTLVQFMDKQQNWLLKVLERAKSGVNIPVQPESVAVVGKADAATMTTRGNTSSLQAGAVAQDAGGKACPACGKPMLKRNGKYGDFWGCSGFPGCKTIVKVDGA</sequence>
<feature type="domain" description="Topo IA-type catalytic" evidence="17">
    <location>
        <begin position="149"/>
        <end position="615"/>
    </location>
</feature>